<feature type="region of interest" description="Disordered" evidence="1">
    <location>
        <begin position="1"/>
        <end position="21"/>
    </location>
</feature>
<proteinExistence type="predicted"/>
<evidence type="ECO:0000313" key="3">
    <source>
        <dbReference type="Proteomes" id="UP001444625"/>
    </source>
</evidence>
<dbReference type="EMBL" id="JBDIML010000002">
    <property type="protein sequence ID" value="MEN2766788.1"/>
    <property type="molecule type" value="Genomic_DNA"/>
</dbReference>
<feature type="region of interest" description="Disordered" evidence="1">
    <location>
        <begin position="51"/>
        <end position="72"/>
    </location>
</feature>
<name>A0ABU9XH04_9BACI</name>
<sequence length="72" mass="8055">MNDKKRNSGANEVAEKQYDVTGYQSSNQVEKGMAITHEQATDAYTEGTIEAKIDELDEQGELKSHNGEDIHR</sequence>
<comment type="caution">
    <text evidence="2">The sequence shown here is derived from an EMBL/GenBank/DDBJ whole genome shotgun (WGS) entry which is preliminary data.</text>
</comment>
<accession>A0ABU9XH04</accession>
<dbReference type="Pfam" id="PF13217">
    <property type="entry name" value="DUF4025"/>
    <property type="match status" value="1"/>
</dbReference>
<reference evidence="2 3" key="1">
    <citation type="submission" date="2024-05" db="EMBL/GenBank/DDBJ databases">
        <authorList>
            <person name="Haq I."/>
            <person name="Ullah Z."/>
            <person name="Ahmad R."/>
            <person name="Li M."/>
            <person name="Tong Y."/>
        </authorList>
    </citation>
    <scope>NUCLEOTIDE SEQUENCE [LARGE SCALE GENOMIC DNA]</scope>
    <source>
        <strain evidence="2 3">16A2E</strain>
    </source>
</reference>
<dbReference type="Proteomes" id="UP001444625">
    <property type="component" value="Unassembled WGS sequence"/>
</dbReference>
<evidence type="ECO:0000256" key="1">
    <source>
        <dbReference type="SAM" id="MobiDB-lite"/>
    </source>
</evidence>
<evidence type="ECO:0000313" key="2">
    <source>
        <dbReference type="EMBL" id="MEN2766788.1"/>
    </source>
</evidence>
<gene>
    <name evidence="2" type="ORF">ABC228_06300</name>
</gene>
<organism evidence="2 3">
    <name type="scientific">Ornithinibacillus xuwenensis</name>
    <dbReference type="NCBI Taxonomy" id="3144668"/>
    <lineage>
        <taxon>Bacteria</taxon>
        <taxon>Bacillati</taxon>
        <taxon>Bacillota</taxon>
        <taxon>Bacilli</taxon>
        <taxon>Bacillales</taxon>
        <taxon>Bacillaceae</taxon>
        <taxon>Ornithinibacillus</taxon>
    </lineage>
</organism>
<keyword evidence="3" id="KW-1185">Reference proteome</keyword>
<dbReference type="RefSeq" id="WP_345824259.1">
    <property type="nucleotide sequence ID" value="NZ_JBDIML010000002.1"/>
</dbReference>
<dbReference type="InterPro" id="IPR025100">
    <property type="entry name" value="DUF4025"/>
</dbReference>
<protein>
    <submittedName>
        <fullName evidence="2">YozQ family protein</fullName>
    </submittedName>
</protein>